<reference evidence="11" key="1">
    <citation type="submission" date="2023-06" db="EMBL/GenBank/DDBJ databases">
        <authorList>
            <person name="Delattre M."/>
        </authorList>
    </citation>
    <scope>NUCLEOTIDE SEQUENCE</scope>
    <source>
        <strain evidence="11">AF72</strain>
    </source>
</reference>
<feature type="non-terminal residue" evidence="11">
    <location>
        <position position="1"/>
    </location>
</feature>
<comment type="similarity">
    <text evidence="2">Belongs to the UFL1 family.</text>
</comment>
<dbReference type="Pfam" id="PF09743">
    <property type="entry name" value="E3_UFM1_ligase"/>
    <property type="match status" value="2"/>
</dbReference>
<feature type="domain" description="E3 UFM1-protein ligase 1-like N-terminal" evidence="8">
    <location>
        <begin position="7"/>
        <end position="65"/>
    </location>
</feature>
<dbReference type="InterPro" id="IPR018611">
    <property type="entry name" value="Ufl1"/>
</dbReference>
<dbReference type="EMBL" id="CATQJA010002581">
    <property type="protein sequence ID" value="CAJ0571736.1"/>
    <property type="molecule type" value="Genomic_DNA"/>
</dbReference>
<dbReference type="Proteomes" id="UP001177023">
    <property type="component" value="Unassembled WGS sequence"/>
</dbReference>
<evidence type="ECO:0000259" key="9">
    <source>
        <dbReference type="Pfam" id="PF23659"/>
    </source>
</evidence>
<feature type="region of interest" description="Disordered" evidence="7">
    <location>
        <begin position="355"/>
        <end position="417"/>
    </location>
</feature>
<dbReference type="GO" id="GO:0034976">
    <property type="term" value="P:response to endoplasmic reticulum stress"/>
    <property type="evidence" value="ECO:0007669"/>
    <property type="project" value="TreeGrafter"/>
</dbReference>
<dbReference type="GO" id="GO:0032434">
    <property type="term" value="P:regulation of proteasomal ubiquitin-dependent protein catabolic process"/>
    <property type="evidence" value="ECO:0007669"/>
    <property type="project" value="TreeGrafter"/>
</dbReference>
<evidence type="ECO:0000313" key="11">
    <source>
        <dbReference type="EMBL" id="CAJ0571736.1"/>
    </source>
</evidence>
<evidence type="ECO:0000256" key="7">
    <source>
        <dbReference type="SAM" id="MobiDB-lite"/>
    </source>
</evidence>
<accession>A0AA36FYR3</accession>
<evidence type="ECO:0000256" key="5">
    <source>
        <dbReference type="ARBA" id="ARBA00022786"/>
    </source>
</evidence>
<dbReference type="AlphaFoldDB" id="A0AA36FYR3"/>
<dbReference type="Pfam" id="PF25041">
    <property type="entry name" value="UFL1_C"/>
    <property type="match status" value="1"/>
</dbReference>
<name>A0AA36FYR3_9BILA</name>
<keyword evidence="12" id="KW-1185">Reference proteome</keyword>
<dbReference type="InterPro" id="IPR056761">
    <property type="entry name" value="Ufl1-like_C"/>
</dbReference>
<dbReference type="PANTHER" id="PTHR31057:SF0">
    <property type="entry name" value="E3 UFM1-PROTEIN LIGASE 1"/>
    <property type="match status" value="1"/>
</dbReference>
<organism evidence="11 12">
    <name type="scientific">Mesorhabditis spiculigera</name>
    <dbReference type="NCBI Taxonomy" id="96644"/>
    <lineage>
        <taxon>Eukaryota</taxon>
        <taxon>Metazoa</taxon>
        <taxon>Ecdysozoa</taxon>
        <taxon>Nematoda</taxon>
        <taxon>Chromadorea</taxon>
        <taxon>Rhabditida</taxon>
        <taxon>Rhabditina</taxon>
        <taxon>Rhabditomorpha</taxon>
        <taxon>Rhabditoidea</taxon>
        <taxon>Rhabditidae</taxon>
        <taxon>Mesorhabditinae</taxon>
        <taxon>Mesorhabditis</taxon>
    </lineage>
</organism>
<dbReference type="InterPro" id="IPR056580">
    <property type="entry name" value="Ufl1_dom"/>
</dbReference>
<sequence length="700" mass="77548">MSSAWDEIKRLASDLQRVQLSAAAKKLSEANCVEVISKLIERQLIDVVFTRDGTTYITRKHLCTEYVIAATKTIIAEDDEFLISAGELFARDYVHKLQTDLRVLLSEEGVRSIASLCRDWSLSTELLRSLLLDRLQEGGEFTVDGENIYTLDFLEAHKFILRAVLCAITKATLLSHIQQRVSLPTNRFFAALDDLLSSGEVPGKIVGSRTSASAIYIPNLHGELVNAAIRRMFAQNEYILFSDLKKMGLSDVKAAVKSAFAKEEFGQLRFLGSIVVPEEVFDTQMSALKDELAQNCFVDVSAELSKSSLPFEAEDESFFIEAITAGDKDLLVSEPRLYTSELLAKAVDSLSEKLDQRAGEEMDKMDQKKKKAAPKPAEKDEWDEGGKGKGKKGKGGGAKGRGNAKKDEDDNTGSGFSLDVDEVEGWLRSSERVPEELIQSIAEQIIDKVSQSIRDRVARLVATQAVSSAQSNKRSHQQMEQQLNQLYANISLFETGLEKIPDNIRDDLRAYLQKTLCTELAHALLGFASDTGNVGQMKEKQREETIEALPSRIKDAIVALYASLREDDLQNFNNALFDLCAPSVLQLGIKNPDKKTREELTNVYATQLLAQVNEQSDPAAALLSSVLYLYAKDGIAVHASGKFVAQLVSHLATLIDVEIYDLLLSAQKLVVASFKNKGDVELKEQLDQQIQALRQRLTQG</sequence>
<evidence type="ECO:0000256" key="3">
    <source>
        <dbReference type="ARBA" id="ARBA00014160"/>
    </source>
</evidence>
<feature type="domain" description="E3 UFM1-protein ligase-like C-terminal" evidence="10">
    <location>
        <begin position="603"/>
        <end position="698"/>
    </location>
</feature>
<evidence type="ECO:0000256" key="4">
    <source>
        <dbReference type="ARBA" id="ARBA00022679"/>
    </source>
</evidence>
<feature type="domain" description="E3 UFM1-protein ligase 1-like N-terminal" evidence="8">
    <location>
        <begin position="69"/>
        <end position="254"/>
    </location>
</feature>
<feature type="domain" description="E3 UFM1-protein ligase 1-like" evidence="9">
    <location>
        <begin position="476"/>
        <end position="587"/>
    </location>
</feature>
<dbReference type="PANTHER" id="PTHR31057">
    <property type="entry name" value="E3 UFM1-PROTEIN LIGASE 1"/>
    <property type="match status" value="1"/>
</dbReference>
<dbReference type="GO" id="GO:0061666">
    <property type="term" value="F:UFM1 ligase activity"/>
    <property type="evidence" value="ECO:0007669"/>
    <property type="project" value="InterPro"/>
</dbReference>
<dbReference type="Pfam" id="PF23659">
    <property type="entry name" value="UFL1"/>
    <property type="match status" value="1"/>
</dbReference>
<dbReference type="GO" id="GO:1990592">
    <property type="term" value="P:protein K69-linked ufmylation"/>
    <property type="evidence" value="ECO:0007669"/>
    <property type="project" value="TreeGrafter"/>
</dbReference>
<feature type="compositionally biased region" description="Basic and acidic residues" evidence="7">
    <location>
        <begin position="376"/>
        <end position="387"/>
    </location>
</feature>
<proteinExistence type="inferred from homology"/>
<evidence type="ECO:0000259" key="10">
    <source>
        <dbReference type="Pfam" id="PF25041"/>
    </source>
</evidence>
<evidence type="ECO:0000256" key="6">
    <source>
        <dbReference type="ARBA" id="ARBA00030452"/>
    </source>
</evidence>
<keyword evidence="5" id="KW-0833">Ubl conjugation pathway</keyword>
<evidence type="ECO:0000259" key="8">
    <source>
        <dbReference type="Pfam" id="PF09743"/>
    </source>
</evidence>
<evidence type="ECO:0000256" key="2">
    <source>
        <dbReference type="ARBA" id="ARBA00010789"/>
    </source>
</evidence>
<evidence type="ECO:0000313" key="12">
    <source>
        <dbReference type="Proteomes" id="UP001177023"/>
    </source>
</evidence>
<comment type="function">
    <text evidence="1">E3 UFM1-protein ligase that mediates ufmylation of target proteins.</text>
</comment>
<evidence type="ECO:0000256" key="1">
    <source>
        <dbReference type="ARBA" id="ARBA00003950"/>
    </source>
</evidence>
<gene>
    <name evidence="11" type="ORF">MSPICULIGERA_LOCUS10136</name>
</gene>
<dbReference type="GO" id="GO:0005789">
    <property type="term" value="C:endoplasmic reticulum membrane"/>
    <property type="evidence" value="ECO:0007669"/>
    <property type="project" value="TreeGrafter"/>
</dbReference>
<protein>
    <recommendedName>
        <fullName evidence="3">E3 UFM1-protein ligase 1 homolog</fullName>
    </recommendedName>
    <alternativeName>
        <fullName evidence="6">E3 UFM1-protein transferase 1 homolog</fullName>
    </alternativeName>
</protein>
<comment type="caution">
    <text evidence="11">The sequence shown here is derived from an EMBL/GenBank/DDBJ whole genome shotgun (WGS) entry which is preliminary data.</text>
</comment>
<dbReference type="InterPro" id="IPR056579">
    <property type="entry name" value="Ufl1_N"/>
</dbReference>
<feature type="compositionally biased region" description="Basic and acidic residues" evidence="7">
    <location>
        <begin position="355"/>
        <end position="366"/>
    </location>
</feature>
<keyword evidence="4" id="KW-0808">Transferase</keyword>